<dbReference type="Pfam" id="PF00534">
    <property type="entry name" value="Glycos_transf_1"/>
    <property type="match status" value="1"/>
</dbReference>
<dbReference type="PANTHER" id="PTHR45947">
    <property type="entry name" value="SULFOQUINOVOSYL TRANSFERASE SQD2"/>
    <property type="match status" value="1"/>
</dbReference>
<reference evidence="2 3" key="1">
    <citation type="submission" date="2012-09" db="EMBL/GenBank/DDBJ databases">
        <authorList>
            <person name="Dupont C.L."/>
            <person name="Rusch D.B."/>
            <person name="Lombardo M.-J."/>
            <person name="Novotny M."/>
            <person name="Yee-Greenbaum J."/>
            <person name="Laskin R."/>
        </authorList>
    </citation>
    <scope>NUCLEOTIDE SEQUENCE [LARGE SCALE GENOMIC DNA]</scope>
    <source>
        <strain evidence="2">SAR86E</strain>
    </source>
</reference>
<evidence type="ECO:0000259" key="1">
    <source>
        <dbReference type="Pfam" id="PF00534"/>
    </source>
</evidence>
<evidence type="ECO:0000313" key="3">
    <source>
        <dbReference type="Proteomes" id="UP000010310"/>
    </source>
</evidence>
<organism evidence="2 3">
    <name type="scientific">SAR86 cluster bacterium SAR86E</name>
    <dbReference type="NCBI Taxonomy" id="1208365"/>
    <lineage>
        <taxon>Bacteria</taxon>
        <taxon>Pseudomonadati</taxon>
        <taxon>Pseudomonadota</taxon>
        <taxon>Gammaproteobacteria</taxon>
        <taxon>SAR86 cluster</taxon>
    </lineage>
</organism>
<protein>
    <submittedName>
        <fullName evidence="2">Glycosyltransferase, group 1 family protein</fullName>
        <ecNumber evidence="2">2.4.-.-</ecNumber>
    </submittedName>
</protein>
<evidence type="ECO:0000313" key="2">
    <source>
        <dbReference type="EMBL" id="EKO36194.1"/>
    </source>
</evidence>
<keyword evidence="2" id="KW-0328">Glycosyltransferase</keyword>
<dbReference type="PANTHER" id="PTHR45947:SF3">
    <property type="entry name" value="SULFOQUINOVOSYL TRANSFERASE SQD2"/>
    <property type="match status" value="1"/>
</dbReference>
<dbReference type="AlphaFoldDB" id="K6G4P6"/>
<keyword evidence="2" id="KW-0808">Transferase</keyword>
<dbReference type="EMBL" id="AMWX01000012">
    <property type="protein sequence ID" value="EKO36194.1"/>
    <property type="molecule type" value="Genomic_DNA"/>
</dbReference>
<accession>K6G4P6</accession>
<gene>
    <name evidence="2" type="ORF">B273_0610</name>
</gene>
<dbReference type="InterPro" id="IPR050194">
    <property type="entry name" value="Glycosyltransferase_grp1"/>
</dbReference>
<feature type="domain" description="Glycosyl transferase family 1" evidence="1">
    <location>
        <begin position="178"/>
        <end position="318"/>
    </location>
</feature>
<dbReference type="InterPro" id="IPR001296">
    <property type="entry name" value="Glyco_trans_1"/>
</dbReference>
<proteinExistence type="predicted"/>
<dbReference type="STRING" id="1208365.B273_0610"/>
<dbReference type="Gene3D" id="3.40.50.2000">
    <property type="entry name" value="Glycogen Phosphorylase B"/>
    <property type="match status" value="2"/>
</dbReference>
<sequence>MKVAILYSHFPHYREAVFKSLLSHKEIEFQIFTGSISDLNGIKCISDHQISVLKTKKFGNFYIQSGFLRILCNEKYDAIILLGDWKILSYWFYAIAAKIFSVKVLFWTHGWLRRRSFIHRFITNSFYSLADVLLVYGSRARNIGMSQGFDGNRIAVIYNSLDTEKQIAQIPYLKKTTSSEKFFLSLGRLTPELDLMLMLQAMKNLKDNYNQIITLKVVGDGPCRDELEAYAKKNSLKVNFLGAIYDESKLAMLIYSAKAVIAPGKAGLIVMHSLIYGTPVITHNNFDQQMPEAEALVDEFSNGFFRQGNISSLVETLKFWWVKDYEPLIRLKGFDIIMNKYTPTSQVRYISRVISEVCKK</sequence>
<dbReference type="EC" id="2.4.-.-" evidence="2"/>
<keyword evidence="3" id="KW-1185">Reference proteome</keyword>
<dbReference type="Proteomes" id="UP000010310">
    <property type="component" value="Unassembled WGS sequence"/>
</dbReference>
<dbReference type="SUPFAM" id="SSF53756">
    <property type="entry name" value="UDP-Glycosyltransferase/glycogen phosphorylase"/>
    <property type="match status" value="1"/>
</dbReference>
<dbReference type="GO" id="GO:0016757">
    <property type="term" value="F:glycosyltransferase activity"/>
    <property type="evidence" value="ECO:0007669"/>
    <property type="project" value="UniProtKB-KW"/>
</dbReference>
<comment type="caution">
    <text evidence="2">The sequence shown here is derived from an EMBL/GenBank/DDBJ whole genome shotgun (WGS) entry which is preliminary data.</text>
</comment>
<name>K6G4P6_9GAMM</name>
<dbReference type="CDD" id="cd03801">
    <property type="entry name" value="GT4_PimA-like"/>
    <property type="match status" value="1"/>
</dbReference>